<dbReference type="InterPro" id="IPR041698">
    <property type="entry name" value="Methyltransf_25"/>
</dbReference>
<evidence type="ECO:0000313" key="4">
    <source>
        <dbReference type="Proteomes" id="UP000431092"/>
    </source>
</evidence>
<dbReference type="AlphaFoldDB" id="A0A6I3IR03"/>
<feature type="domain" description="Methyltransferase" evidence="2">
    <location>
        <begin position="134"/>
        <end position="212"/>
    </location>
</feature>
<name>A0A6I3IR03_9MICO</name>
<feature type="region of interest" description="Disordered" evidence="1">
    <location>
        <begin position="1"/>
        <end position="42"/>
    </location>
</feature>
<keyword evidence="3" id="KW-0808">Transferase</keyword>
<evidence type="ECO:0000313" key="3">
    <source>
        <dbReference type="EMBL" id="MTB72380.1"/>
    </source>
</evidence>
<comment type="caution">
    <text evidence="3">The sequence shown here is derived from an EMBL/GenBank/DDBJ whole genome shotgun (WGS) entry which is preliminary data.</text>
</comment>
<proteinExistence type="predicted"/>
<dbReference type="SUPFAM" id="SSF53335">
    <property type="entry name" value="S-adenosyl-L-methionine-dependent methyltransferases"/>
    <property type="match status" value="1"/>
</dbReference>
<keyword evidence="4" id="KW-1185">Reference proteome</keyword>
<evidence type="ECO:0000259" key="2">
    <source>
        <dbReference type="Pfam" id="PF13649"/>
    </source>
</evidence>
<gene>
    <name evidence="3" type="ORF">GGG17_10440</name>
</gene>
<accession>A0A6I3IR03</accession>
<dbReference type="Pfam" id="PF13649">
    <property type="entry name" value="Methyltransf_25"/>
    <property type="match status" value="1"/>
</dbReference>
<keyword evidence="3" id="KW-0489">Methyltransferase</keyword>
<dbReference type="InterPro" id="IPR029063">
    <property type="entry name" value="SAM-dependent_MTases_sf"/>
</dbReference>
<sequence>MGRRGPRLPPAPPRLEPARRAPRRHPAQRGDLPPPLGRVAHGGLAAGLRGAGARDLRRHRLAPHHPRRCPSRCPRRHPRGDGTVTWQDWHATDFEERYRADPDPFRVRTSWYERRKIQVVLASLTREHYRAAWDIACGTGDLALALTDRCGRVSATDAAPTAVELTRDLLQDKGADVSVSALPRLAVPAASFDLIVASEVLYYLDEASRQASYDVVLAAAADPEPGPAPEVVAVHWRHHPHDAHLSGAQVTAELDARLAAAGWQRRVRHEDADFVTGHWVRPESAKAAQASPDTEERT</sequence>
<evidence type="ECO:0000256" key="1">
    <source>
        <dbReference type="SAM" id="MobiDB-lite"/>
    </source>
</evidence>
<protein>
    <submittedName>
        <fullName evidence="3">Methyltransferase domain-containing protein</fullName>
    </submittedName>
</protein>
<organism evidence="3 4">
    <name type="scientific">Arsenicicoccus cauae</name>
    <dbReference type="NCBI Taxonomy" id="2663847"/>
    <lineage>
        <taxon>Bacteria</taxon>
        <taxon>Bacillati</taxon>
        <taxon>Actinomycetota</taxon>
        <taxon>Actinomycetes</taxon>
        <taxon>Micrococcales</taxon>
        <taxon>Intrasporangiaceae</taxon>
        <taxon>Arsenicicoccus</taxon>
    </lineage>
</organism>
<dbReference type="CDD" id="cd02440">
    <property type="entry name" value="AdoMet_MTases"/>
    <property type="match status" value="1"/>
</dbReference>
<dbReference type="Gene3D" id="3.40.50.150">
    <property type="entry name" value="Vaccinia Virus protein VP39"/>
    <property type="match status" value="1"/>
</dbReference>
<dbReference type="EMBL" id="WLVL01000039">
    <property type="protein sequence ID" value="MTB72380.1"/>
    <property type="molecule type" value="Genomic_DNA"/>
</dbReference>
<dbReference type="GO" id="GO:0032259">
    <property type="term" value="P:methylation"/>
    <property type="evidence" value="ECO:0007669"/>
    <property type="project" value="UniProtKB-KW"/>
</dbReference>
<reference evidence="3 4" key="1">
    <citation type="submission" date="2019-11" db="EMBL/GenBank/DDBJ databases">
        <title>Whole genome sequencing identifies a novel species of the genus Arsenicicoccus isolated from human blood.</title>
        <authorList>
            <person name="Jeong J.H."/>
            <person name="Kweon O.J."/>
            <person name="Kim H.R."/>
            <person name="Kim T.-H."/>
            <person name="Ha S.-M."/>
            <person name="Lee M.-K."/>
        </authorList>
    </citation>
    <scope>NUCLEOTIDE SEQUENCE [LARGE SCALE GENOMIC DNA]</scope>
    <source>
        <strain evidence="3 4">MKL-02</strain>
    </source>
</reference>
<dbReference type="Proteomes" id="UP000431092">
    <property type="component" value="Unassembled WGS sequence"/>
</dbReference>
<dbReference type="GO" id="GO:0008168">
    <property type="term" value="F:methyltransferase activity"/>
    <property type="evidence" value="ECO:0007669"/>
    <property type="project" value="UniProtKB-KW"/>
</dbReference>